<organism evidence="7 8">
    <name type="scientific">Clupea harengus</name>
    <name type="common">Atlantic herring</name>
    <dbReference type="NCBI Taxonomy" id="7950"/>
    <lineage>
        <taxon>Eukaryota</taxon>
        <taxon>Metazoa</taxon>
        <taxon>Chordata</taxon>
        <taxon>Craniata</taxon>
        <taxon>Vertebrata</taxon>
        <taxon>Euteleostomi</taxon>
        <taxon>Actinopterygii</taxon>
        <taxon>Neopterygii</taxon>
        <taxon>Teleostei</taxon>
        <taxon>Clupei</taxon>
        <taxon>Clupeiformes</taxon>
        <taxon>Clupeoidei</taxon>
        <taxon>Clupeidae</taxon>
        <taxon>Clupea</taxon>
    </lineage>
</organism>
<keyword evidence="1" id="KW-0217">Developmental protein</keyword>
<feature type="region of interest" description="Disordered" evidence="5">
    <location>
        <begin position="101"/>
        <end position="139"/>
    </location>
</feature>
<evidence type="ECO:0000256" key="4">
    <source>
        <dbReference type="ARBA" id="ARBA00023180"/>
    </source>
</evidence>
<evidence type="ECO:0000256" key="3">
    <source>
        <dbReference type="ARBA" id="ARBA00022729"/>
    </source>
</evidence>
<dbReference type="Proteomes" id="UP000515152">
    <property type="component" value="Chromosome 4"/>
</dbReference>
<evidence type="ECO:0000256" key="6">
    <source>
        <dbReference type="SAM" id="SignalP"/>
    </source>
</evidence>
<dbReference type="KEGG" id="char:116220218"/>
<reference evidence="8" key="1">
    <citation type="submission" date="2025-08" db="UniProtKB">
        <authorList>
            <consortium name="RefSeq"/>
        </authorList>
    </citation>
    <scope>IDENTIFICATION</scope>
</reference>
<keyword evidence="7" id="KW-1185">Reference proteome</keyword>
<evidence type="ECO:0000256" key="5">
    <source>
        <dbReference type="SAM" id="MobiDB-lite"/>
    </source>
</evidence>
<feature type="region of interest" description="Disordered" evidence="5">
    <location>
        <begin position="41"/>
        <end position="68"/>
    </location>
</feature>
<protein>
    <submittedName>
        <fullName evidence="8">Draxin-A-like isoform X1</fullName>
    </submittedName>
</protein>
<feature type="region of interest" description="Disordered" evidence="5">
    <location>
        <begin position="152"/>
        <end position="253"/>
    </location>
</feature>
<feature type="compositionally biased region" description="Basic and acidic residues" evidence="5">
    <location>
        <begin position="152"/>
        <end position="169"/>
    </location>
</feature>
<dbReference type="AlphaFoldDB" id="A0A6P8FC96"/>
<dbReference type="Pfam" id="PF15550">
    <property type="entry name" value="Draxin"/>
    <property type="match status" value="1"/>
</dbReference>
<evidence type="ECO:0000313" key="8">
    <source>
        <dbReference type="RefSeq" id="XP_031421406.1"/>
    </source>
</evidence>
<dbReference type="RefSeq" id="XP_031421406.1">
    <property type="nucleotide sequence ID" value="XM_031565546.2"/>
</dbReference>
<feature type="compositionally biased region" description="Basic residues" evidence="5">
    <location>
        <begin position="120"/>
        <end position="129"/>
    </location>
</feature>
<dbReference type="GO" id="GO:0016055">
    <property type="term" value="P:Wnt signaling pathway"/>
    <property type="evidence" value="ECO:0007669"/>
    <property type="project" value="InterPro"/>
</dbReference>
<proteinExistence type="predicted"/>
<feature type="compositionally biased region" description="Basic and acidic residues" evidence="5">
    <location>
        <begin position="201"/>
        <end position="224"/>
    </location>
</feature>
<feature type="compositionally biased region" description="Basic residues" evidence="5">
    <location>
        <begin position="53"/>
        <end position="63"/>
    </location>
</feature>
<keyword evidence="3 6" id="KW-0732">Signal</keyword>
<evidence type="ECO:0000313" key="7">
    <source>
        <dbReference type="Proteomes" id="UP000515152"/>
    </source>
</evidence>
<dbReference type="PANTHER" id="PTHR28610:SF1">
    <property type="entry name" value="DRAXIN"/>
    <property type="match status" value="1"/>
</dbReference>
<feature type="signal peptide" evidence="6">
    <location>
        <begin position="1"/>
        <end position="25"/>
    </location>
</feature>
<gene>
    <name evidence="8" type="primary">LOC116220218</name>
</gene>
<evidence type="ECO:0000256" key="2">
    <source>
        <dbReference type="ARBA" id="ARBA00022525"/>
    </source>
</evidence>
<feature type="compositionally biased region" description="Polar residues" evidence="5">
    <location>
        <begin position="171"/>
        <end position="196"/>
    </location>
</feature>
<feature type="compositionally biased region" description="Basic and acidic residues" evidence="5">
    <location>
        <begin position="234"/>
        <end position="253"/>
    </location>
</feature>
<dbReference type="OrthoDB" id="9931375at2759"/>
<dbReference type="GO" id="GO:0007411">
    <property type="term" value="P:axon guidance"/>
    <property type="evidence" value="ECO:0007669"/>
    <property type="project" value="InterPro"/>
</dbReference>
<dbReference type="GeneID" id="116220218"/>
<sequence>MRAVTWCFFSPVLLATLTMMHSDKAQPVKTENGPVVSHGFAVPAQNTGPSAHRSLHRRRHRGRRGEERAVLAHGGSLEPDYWPLQGGAEVEGLTPVRLELGSSAWGDTGGSEGSEERPHGHNVGHKRRHGGDWHRPKHTTEDDCIWREKGSAREHNHSIHPLDRQKVLERPNSTTSETSMINEERNAQSPPLTKPQQVEGEAQRDLAPRLHMVLFDKTDSKDTRPLNTGPSHTNTDKENALEGKRGNQTDTDRGTTVPCDHHVDCPLGSCCDLRKHICEVHNRSLNNKCYADCMCEEGFRCYTKFHRDQRVKQKRGRCVDPDTVNTNLGAFITV</sequence>
<dbReference type="InterPro" id="IPR029094">
    <property type="entry name" value="Draxin"/>
</dbReference>
<keyword evidence="4" id="KW-0325">Glycoprotein</keyword>
<evidence type="ECO:0000256" key="1">
    <source>
        <dbReference type="ARBA" id="ARBA00022473"/>
    </source>
</evidence>
<name>A0A6P8FC96_CLUHA</name>
<keyword evidence="2" id="KW-0964">Secreted</keyword>
<feature type="chain" id="PRO_5027848085" evidence="6">
    <location>
        <begin position="26"/>
        <end position="334"/>
    </location>
</feature>
<accession>A0A6P8FC96</accession>
<dbReference type="PANTHER" id="PTHR28610">
    <property type="entry name" value="DRAXIN"/>
    <property type="match status" value="1"/>
</dbReference>
<feature type="compositionally biased region" description="Basic and acidic residues" evidence="5">
    <location>
        <begin position="130"/>
        <end position="139"/>
    </location>
</feature>
<dbReference type="GO" id="GO:0005576">
    <property type="term" value="C:extracellular region"/>
    <property type="evidence" value="ECO:0007669"/>
    <property type="project" value="InterPro"/>
</dbReference>